<dbReference type="KEGG" id="tav:G4V39_08275"/>
<keyword evidence="1" id="KW-0547">Nucleotide-binding</keyword>
<dbReference type="GO" id="GO:0005524">
    <property type="term" value="F:ATP binding"/>
    <property type="evidence" value="ECO:0007669"/>
    <property type="project" value="UniProtKB-UniRule"/>
</dbReference>
<evidence type="ECO:0000256" key="1">
    <source>
        <dbReference type="ARBA" id="ARBA00022741"/>
    </source>
</evidence>
<dbReference type="GO" id="GO:0005525">
    <property type="term" value="F:GTP binding"/>
    <property type="evidence" value="ECO:0007669"/>
    <property type="project" value="UniProtKB-UniRule"/>
</dbReference>
<dbReference type="NCBIfam" id="NF003828">
    <property type="entry name" value="PRK05416.1"/>
    <property type="match status" value="1"/>
</dbReference>
<dbReference type="PANTHER" id="PTHR30448:SF0">
    <property type="entry name" value="RNASE ADAPTER PROTEIN RAPZ"/>
    <property type="match status" value="1"/>
</dbReference>
<evidence type="ECO:0000256" key="2">
    <source>
        <dbReference type="ARBA" id="ARBA00022840"/>
    </source>
</evidence>
<dbReference type="InterPro" id="IPR053931">
    <property type="entry name" value="RapZ_C"/>
</dbReference>
<name>A0A6G7PXI7_9BACT</name>
<gene>
    <name evidence="6" type="primary">rapZ</name>
    <name evidence="6" type="ORF">G4V39_08275</name>
</gene>
<dbReference type="Gene3D" id="3.40.50.300">
    <property type="entry name" value="P-loop containing nucleotide triphosphate hydrolases"/>
    <property type="match status" value="1"/>
</dbReference>
<dbReference type="Pfam" id="PF03668">
    <property type="entry name" value="RapZ-like_N"/>
    <property type="match status" value="1"/>
</dbReference>
<dbReference type="Pfam" id="PF22740">
    <property type="entry name" value="PapZ_C"/>
    <property type="match status" value="1"/>
</dbReference>
<dbReference type="AlphaFoldDB" id="A0A6G7PXI7"/>
<sequence>MSLDTVIITGLSGSGKSTALKAFEDIGYFCVDNLPILLLPEFLALKDQEVSSGEKLKVAIVMDLREKTFLDQYQSIFCQVKEQGYHLEILFLEASDEVLIQRFSQTRRPHPLAPKGSLAEGIRLERERLQGIKEWAHQVVDTSRFNVHQLRAEIIRLYAHREDLVRPTIHIISFGFKYGVPPEANMVLDVRFLPNPYFNPLLKPLDGRQEAVKDFVLRSEEARRFLEHLEGLLGFLLPLYHREGKAYMVIAVGCTGGRHRSVVMAEQLRQILMGMGEDVLITHRDMDKD</sequence>
<evidence type="ECO:0000259" key="4">
    <source>
        <dbReference type="Pfam" id="PF03668"/>
    </source>
</evidence>
<evidence type="ECO:0000313" key="7">
    <source>
        <dbReference type="Proteomes" id="UP000502179"/>
    </source>
</evidence>
<keyword evidence="3" id="KW-0342">GTP-binding</keyword>
<dbReference type="SUPFAM" id="SSF52540">
    <property type="entry name" value="P-loop containing nucleoside triphosphate hydrolases"/>
    <property type="match status" value="1"/>
</dbReference>
<feature type="domain" description="RapZ-like N-terminal" evidence="4">
    <location>
        <begin position="4"/>
        <end position="158"/>
    </location>
</feature>
<evidence type="ECO:0000256" key="3">
    <source>
        <dbReference type="ARBA" id="ARBA00023134"/>
    </source>
</evidence>
<dbReference type="Proteomes" id="UP000502179">
    <property type="component" value="Chromosome"/>
</dbReference>
<organism evidence="6 7">
    <name type="scientific">Thermosulfuriphilus ammonigenes</name>
    <dbReference type="NCBI Taxonomy" id="1936021"/>
    <lineage>
        <taxon>Bacteria</taxon>
        <taxon>Pseudomonadati</taxon>
        <taxon>Thermodesulfobacteriota</taxon>
        <taxon>Thermodesulfobacteria</taxon>
        <taxon>Thermodesulfobacteriales</taxon>
        <taxon>Thermodesulfobacteriaceae</taxon>
        <taxon>Thermosulfuriphilus</taxon>
    </lineage>
</organism>
<feature type="domain" description="RapZ C-terminal" evidence="5">
    <location>
        <begin position="168"/>
        <end position="287"/>
    </location>
</feature>
<accession>A0A6G7PXI7</accession>
<evidence type="ECO:0000259" key="5">
    <source>
        <dbReference type="Pfam" id="PF22740"/>
    </source>
</evidence>
<reference evidence="6 7" key="1">
    <citation type="submission" date="2020-02" db="EMBL/GenBank/DDBJ databases">
        <title>Genome analysis of Thermosulfuriphilus ammonigenes ST65T, an anaerobic thermophilic chemolithoautotrophic bacterium isolated from a deep-sea hydrothermal vent.</title>
        <authorList>
            <person name="Slobodkina G."/>
            <person name="Allioux M."/>
            <person name="Merkel A."/>
            <person name="Alain K."/>
            <person name="Jebbar M."/>
            <person name="Slobodkin A."/>
        </authorList>
    </citation>
    <scope>NUCLEOTIDE SEQUENCE [LARGE SCALE GENOMIC DNA]</scope>
    <source>
        <strain evidence="6 7">ST65</strain>
    </source>
</reference>
<dbReference type="InterPro" id="IPR053930">
    <property type="entry name" value="RapZ-like_N"/>
</dbReference>
<keyword evidence="7" id="KW-1185">Reference proteome</keyword>
<dbReference type="InterPro" id="IPR005337">
    <property type="entry name" value="RapZ-like"/>
</dbReference>
<dbReference type="RefSeq" id="WP_166032484.1">
    <property type="nucleotide sequence ID" value="NZ_CP048877.1"/>
</dbReference>
<dbReference type="PIRSF" id="PIRSF005052">
    <property type="entry name" value="P-loopkin"/>
    <property type="match status" value="1"/>
</dbReference>
<dbReference type="InterPro" id="IPR027417">
    <property type="entry name" value="P-loop_NTPase"/>
</dbReference>
<keyword evidence="2" id="KW-0067">ATP-binding</keyword>
<proteinExistence type="inferred from homology"/>
<dbReference type="EMBL" id="CP048877">
    <property type="protein sequence ID" value="QIJ72266.1"/>
    <property type="molecule type" value="Genomic_DNA"/>
</dbReference>
<dbReference type="PANTHER" id="PTHR30448">
    <property type="entry name" value="RNASE ADAPTER PROTEIN RAPZ"/>
    <property type="match status" value="1"/>
</dbReference>
<protein>
    <submittedName>
        <fullName evidence="6">RNase adapter RapZ</fullName>
    </submittedName>
</protein>
<evidence type="ECO:0000313" key="6">
    <source>
        <dbReference type="EMBL" id="QIJ72266.1"/>
    </source>
</evidence>
<dbReference type="HAMAP" id="MF_00636">
    <property type="entry name" value="RapZ_like"/>
    <property type="match status" value="1"/>
</dbReference>